<accession>D0GNV6</accession>
<name>D0GNV6_9FUSO</name>
<gene>
    <name evidence="1" type="ORF">HMPREF0554_0809</name>
</gene>
<organism evidence="1 2">
    <name type="scientific">Pseudoleptotrichia goodfellowii F0264</name>
    <dbReference type="NCBI Taxonomy" id="596323"/>
    <lineage>
        <taxon>Bacteria</taxon>
        <taxon>Fusobacteriati</taxon>
        <taxon>Fusobacteriota</taxon>
        <taxon>Fusobacteriia</taxon>
        <taxon>Fusobacteriales</taxon>
        <taxon>Leptotrichiaceae</taxon>
        <taxon>Pseudoleptotrichia</taxon>
    </lineage>
</organism>
<comment type="caution">
    <text evidence="1">The sequence shown here is derived from an EMBL/GenBank/DDBJ whole genome shotgun (WGS) entry which is preliminary data.</text>
</comment>
<dbReference type="AlphaFoldDB" id="D0GNV6"/>
<proteinExistence type="predicted"/>
<evidence type="ECO:0000313" key="2">
    <source>
        <dbReference type="Proteomes" id="UP000004226"/>
    </source>
</evidence>
<protein>
    <submittedName>
        <fullName evidence="1">Uncharacterized protein</fullName>
    </submittedName>
</protein>
<keyword evidence="2" id="KW-1185">Reference proteome</keyword>
<reference evidence="1 2" key="1">
    <citation type="submission" date="2009-10" db="EMBL/GenBank/DDBJ databases">
        <authorList>
            <person name="Harkins D.M."/>
            <person name="Madupu R."/>
            <person name="Durkin A.S."/>
            <person name="Torralba M."/>
            <person name="Methe B."/>
            <person name="Sutton G.G."/>
            <person name="Strausberg R.L."/>
            <person name="Nelson K.E."/>
        </authorList>
    </citation>
    <scope>NUCLEOTIDE SEQUENCE [LARGE SCALE GENOMIC DNA]</scope>
    <source>
        <strain evidence="1 2">F0264</strain>
    </source>
</reference>
<dbReference type="EMBL" id="ADAD01000177">
    <property type="protein sequence ID" value="EEY34224.1"/>
    <property type="molecule type" value="Genomic_DNA"/>
</dbReference>
<dbReference type="RefSeq" id="WP_006808202.1">
    <property type="nucleotide sequence ID" value="NZ_ADAD01000177.1"/>
</dbReference>
<sequence>MGAKKGRPKPIGSGKKATGRVRTENFGVKLTVLEKEFLMKKLNETGEKSNTDALLKLLGY</sequence>
<evidence type="ECO:0000313" key="1">
    <source>
        <dbReference type="EMBL" id="EEY34224.1"/>
    </source>
</evidence>
<dbReference type="Proteomes" id="UP000004226">
    <property type="component" value="Unassembled WGS sequence"/>
</dbReference>